<organism evidence="1">
    <name type="scientific">hydrothermal vent metagenome</name>
    <dbReference type="NCBI Taxonomy" id="652676"/>
    <lineage>
        <taxon>unclassified sequences</taxon>
        <taxon>metagenomes</taxon>
        <taxon>ecological metagenomes</taxon>
    </lineage>
</organism>
<gene>
    <name evidence="1" type="ORF">MNBD_NITROSPINAE04-785</name>
</gene>
<dbReference type="AlphaFoldDB" id="A0A3B1C8R8"/>
<protein>
    <submittedName>
        <fullName evidence="1">Uncharacterized protein</fullName>
    </submittedName>
</protein>
<feature type="non-terminal residue" evidence="1">
    <location>
        <position position="28"/>
    </location>
</feature>
<dbReference type="EMBL" id="UOGA01000238">
    <property type="protein sequence ID" value="VAX23051.1"/>
    <property type="molecule type" value="Genomic_DNA"/>
</dbReference>
<sequence>MVALTTVTIRSDSEDETVRLGEKLGAAM</sequence>
<name>A0A3B1C8R8_9ZZZZ</name>
<accession>A0A3B1C8R8</accession>
<evidence type="ECO:0000313" key="1">
    <source>
        <dbReference type="EMBL" id="VAX23051.1"/>
    </source>
</evidence>
<reference evidence="1" key="1">
    <citation type="submission" date="2018-06" db="EMBL/GenBank/DDBJ databases">
        <authorList>
            <person name="Zhirakovskaya E."/>
        </authorList>
    </citation>
    <scope>NUCLEOTIDE SEQUENCE</scope>
</reference>
<proteinExistence type="predicted"/>